<dbReference type="AlphaFoldDB" id="A0AAE2D5B8"/>
<dbReference type="EMBL" id="JALJAT010000003">
    <property type="protein sequence ID" value="KAK4472043.1"/>
    <property type="molecule type" value="Genomic_DNA"/>
</dbReference>
<keyword evidence="3" id="KW-1185">Reference proteome</keyword>
<dbReference type="Proteomes" id="UP001292079">
    <property type="component" value="Unassembled WGS sequence"/>
</dbReference>
<reference evidence="2" key="1">
    <citation type="submission" date="2022-04" db="EMBL/GenBank/DDBJ databases">
        <authorList>
            <person name="Xu L."/>
            <person name="Lv Z."/>
        </authorList>
    </citation>
    <scope>NUCLEOTIDE SEQUENCE</scope>
    <source>
        <strain evidence="2">LV_2022a</strain>
    </source>
</reference>
<feature type="transmembrane region" description="Helical" evidence="1">
    <location>
        <begin position="28"/>
        <end position="47"/>
    </location>
</feature>
<reference evidence="2" key="2">
    <citation type="journal article" date="2023" name="Infect Dis Poverty">
        <title>Chromosome-scale genome of the human blood fluke Schistosoma mekongi and its implications for public health.</title>
        <authorList>
            <person name="Zhou M."/>
            <person name="Xu L."/>
            <person name="Xu D."/>
            <person name="Chen W."/>
            <person name="Khan J."/>
            <person name="Hu Y."/>
            <person name="Huang H."/>
            <person name="Wei H."/>
            <person name="Zhang Y."/>
            <person name="Chusongsang P."/>
            <person name="Tanasarnprasert K."/>
            <person name="Hu X."/>
            <person name="Limpanont Y."/>
            <person name="Lv Z."/>
        </authorList>
    </citation>
    <scope>NUCLEOTIDE SEQUENCE</scope>
    <source>
        <strain evidence="2">LV_2022a</strain>
    </source>
</reference>
<keyword evidence="1" id="KW-1133">Transmembrane helix</keyword>
<keyword evidence="1" id="KW-0812">Transmembrane</keyword>
<keyword evidence="1" id="KW-0472">Membrane</keyword>
<evidence type="ECO:0000313" key="2">
    <source>
        <dbReference type="EMBL" id="KAK4472043.1"/>
    </source>
</evidence>
<evidence type="ECO:0000313" key="3">
    <source>
        <dbReference type="Proteomes" id="UP001292079"/>
    </source>
</evidence>
<gene>
    <name evidence="2" type="ORF">MN116_005417</name>
</gene>
<accession>A0AAE2D5B8</accession>
<sequence>MKLFKKFKNVTLVTLNKIYRLFTINNKYLSYLIIFSLLLILYLIIILKTIDVNVTQSYTPTSTRSFIQLKHNNSLSFNYTTTITIHRVTNSIQMKTTPSNYHHRRHPHHIQRLQRQHHQDQHYIQQKIKSKKNELFRNRKLKHRLHSTKNKTKLKQYTTIKTQKIFPSLHLNNSFCLKLSNYFIGNRNVISTKFYQLPKLNHALKPINITQWLKIAPNICQSIKTNLLIVTFTPTINNLTRYQIRQTWGSIKYVLSEIINEQYINGLNIIEHLFIVNISKAYLKQTTKKLHDFYVEAQNEKDILPLFLTNQQQYDFGYLYILTSEFLLHYCKHSIDFILFIHYDLFPNLNALIQYTNSKLTHLTLINQLKQNNKPTIYCLPIIQKYNEQYNLLKTLFKNKFTTLNKQTLLKSIEYCDIKRSGYLLTFNTLKQWYTCSHIYAPFNPIELYLTGLIRYVANIEIESYWTNYWTIGTLLPSIGINKKNKKYLLFQHSIHQNSRVWKSVFRAILS</sequence>
<comment type="caution">
    <text evidence="2">The sequence shown here is derived from an EMBL/GenBank/DDBJ whole genome shotgun (WGS) entry which is preliminary data.</text>
</comment>
<organism evidence="2 3">
    <name type="scientific">Schistosoma mekongi</name>
    <name type="common">Parasitic worm</name>
    <dbReference type="NCBI Taxonomy" id="38744"/>
    <lineage>
        <taxon>Eukaryota</taxon>
        <taxon>Metazoa</taxon>
        <taxon>Spiralia</taxon>
        <taxon>Lophotrochozoa</taxon>
        <taxon>Platyhelminthes</taxon>
        <taxon>Trematoda</taxon>
        <taxon>Digenea</taxon>
        <taxon>Strigeidida</taxon>
        <taxon>Schistosomatoidea</taxon>
        <taxon>Schistosomatidae</taxon>
        <taxon>Schistosoma</taxon>
    </lineage>
</organism>
<evidence type="ECO:0000256" key="1">
    <source>
        <dbReference type="SAM" id="Phobius"/>
    </source>
</evidence>
<name>A0AAE2D5B8_SCHME</name>
<protein>
    <submittedName>
        <fullName evidence="2">Uncharacterized protein</fullName>
    </submittedName>
</protein>
<proteinExistence type="predicted"/>